<dbReference type="AlphaFoldDB" id="A0A645BBF6"/>
<name>A0A645BBF6_9ZZZZ</name>
<sequence length="62" mass="6418">MAMGIGDDLIAAAGMGHDCQLIAHCAAGNKQGSFFAKHGGSLLLQQLHGRIILIDIIADFGI</sequence>
<proteinExistence type="predicted"/>
<dbReference type="EMBL" id="VSSQ01019059">
    <property type="protein sequence ID" value="MPM62809.1"/>
    <property type="molecule type" value="Genomic_DNA"/>
</dbReference>
<reference evidence="1" key="1">
    <citation type="submission" date="2019-08" db="EMBL/GenBank/DDBJ databases">
        <authorList>
            <person name="Kucharzyk K."/>
            <person name="Murdoch R.W."/>
            <person name="Higgins S."/>
            <person name="Loffler F."/>
        </authorList>
    </citation>
    <scope>NUCLEOTIDE SEQUENCE</scope>
</reference>
<comment type="caution">
    <text evidence="1">The sequence shown here is derived from an EMBL/GenBank/DDBJ whole genome shotgun (WGS) entry which is preliminary data.</text>
</comment>
<protein>
    <submittedName>
        <fullName evidence="1">Uncharacterized protein</fullName>
    </submittedName>
</protein>
<organism evidence="1">
    <name type="scientific">bioreactor metagenome</name>
    <dbReference type="NCBI Taxonomy" id="1076179"/>
    <lineage>
        <taxon>unclassified sequences</taxon>
        <taxon>metagenomes</taxon>
        <taxon>ecological metagenomes</taxon>
    </lineage>
</organism>
<accession>A0A645BBF6</accession>
<evidence type="ECO:0000313" key="1">
    <source>
        <dbReference type="EMBL" id="MPM62809.1"/>
    </source>
</evidence>
<gene>
    <name evidence="1" type="ORF">SDC9_109687</name>
</gene>